<proteinExistence type="predicted"/>
<feature type="compositionally biased region" description="Polar residues" evidence="1">
    <location>
        <begin position="78"/>
        <end position="87"/>
    </location>
</feature>
<dbReference type="EMBL" id="JBBNAE010000007">
    <property type="protein sequence ID" value="KAK9110138.1"/>
    <property type="molecule type" value="Genomic_DNA"/>
</dbReference>
<keyword evidence="3" id="KW-1185">Reference proteome</keyword>
<feature type="compositionally biased region" description="Low complexity" evidence="1">
    <location>
        <begin position="48"/>
        <end position="74"/>
    </location>
</feature>
<accession>A0AAP0NK98</accession>
<feature type="region of interest" description="Disordered" evidence="1">
    <location>
        <begin position="36"/>
        <end position="107"/>
    </location>
</feature>
<reference evidence="2 3" key="1">
    <citation type="submission" date="2024-01" db="EMBL/GenBank/DDBJ databases">
        <title>Genome assemblies of Stephania.</title>
        <authorList>
            <person name="Yang L."/>
        </authorList>
    </citation>
    <scope>NUCLEOTIDE SEQUENCE [LARGE SCALE GENOMIC DNA]</scope>
    <source>
        <strain evidence="2">QJT</strain>
        <tissue evidence="2">Leaf</tissue>
    </source>
</reference>
<evidence type="ECO:0000256" key="1">
    <source>
        <dbReference type="SAM" id="MobiDB-lite"/>
    </source>
</evidence>
<sequence>MRNLELDLTYSHQKHCRNNNWSVHITKNVKRENGTPALAVPYYPPPTQTAAPLPAATPHPSTQTAAPSHTTTHHPSQETAPPTSLPTTDHHPSHETAPPTSLPTTDSHLSRALNVSVDPPTYTYCSTPVALVLPSPPQSTSTQQSIHRRSSVAGQALGATTWEAWHRHSHRHRHG</sequence>
<comment type="caution">
    <text evidence="2">The sequence shown here is derived from an EMBL/GenBank/DDBJ whole genome shotgun (WGS) entry which is preliminary data.</text>
</comment>
<gene>
    <name evidence="2" type="ORF">Sjap_018198</name>
</gene>
<dbReference type="Proteomes" id="UP001417504">
    <property type="component" value="Unassembled WGS sequence"/>
</dbReference>
<dbReference type="AlphaFoldDB" id="A0AAP0NK98"/>
<evidence type="ECO:0000313" key="3">
    <source>
        <dbReference type="Proteomes" id="UP001417504"/>
    </source>
</evidence>
<evidence type="ECO:0000313" key="2">
    <source>
        <dbReference type="EMBL" id="KAK9110138.1"/>
    </source>
</evidence>
<name>A0AAP0NK98_9MAGN</name>
<protein>
    <submittedName>
        <fullName evidence="2">Uncharacterized protein</fullName>
    </submittedName>
</protein>
<organism evidence="2 3">
    <name type="scientific">Stephania japonica</name>
    <dbReference type="NCBI Taxonomy" id="461633"/>
    <lineage>
        <taxon>Eukaryota</taxon>
        <taxon>Viridiplantae</taxon>
        <taxon>Streptophyta</taxon>
        <taxon>Embryophyta</taxon>
        <taxon>Tracheophyta</taxon>
        <taxon>Spermatophyta</taxon>
        <taxon>Magnoliopsida</taxon>
        <taxon>Ranunculales</taxon>
        <taxon>Menispermaceae</taxon>
        <taxon>Menispermoideae</taxon>
        <taxon>Cissampelideae</taxon>
        <taxon>Stephania</taxon>
    </lineage>
</organism>
<feature type="compositionally biased region" description="Polar residues" evidence="1">
    <location>
        <begin position="98"/>
        <end position="107"/>
    </location>
</feature>